<dbReference type="PANTHER" id="PTHR21381:SF3">
    <property type="entry name" value="SGC REGION PROTEIN SGCQ-RELATED"/>
    <property type="match status" value="1"/>
</dbReference>
<dbReference type="SUPFAM" id="SSF51366">
    <property type="entry name" value="Ribulose-phoshate binding barrel"/>
    <property type="match status" value="1"/>
</dbReference>
<dbReference type="Pfam" id="PF03437">
    <property type="entry name" value="BtpA"/>
    <property type="match status" value="1"/>
</dbReference>
<sequence>MVISTKVSFVSSMSARPKMTSLLKFREIFKSTHCAVIGMIHVQALPGAPFNKMKCEEIVDAACEEAEMYKKCGVDGVLVENMFDLPYVKPNQAGPELTAFMARVCTEVKRILPSLPCGVQLLAGNNKSALAVAAATGFQFVRAEGFVFGHVADEGIMESCAGELLRYRRIIDAEDVLVFADIKKKHCSHAITSDVSILETMKAAEFFRCDGIILTGGATGLPPSATELQEVKAEATVPVLLGSGITESNIEDFFAADAVIVGSSFKHGNVWSSTLNALQVKAFMEKVHTLRQTLS</sequence>
<dbReference type="PIRSF" id="PIRSF005956">
    <property type="entry name" value="BtpA"/>
    <property type="match status" value="1"/>
</dbReference>
<organism evidence="2">
    <name type="scientific">Rhipicephalus appendiculatus</name>
    <name type="common">Brown ear tick</name>
    <dbReference type="NCBI Taxonomy" id="34631"/>
    <lineage>
        <taxon>Eukaryota</taxon>
        <taxon>Metazoa</taxon>
        <taxon>Ecdysozoa</taxon>
        <taxon>Arthropoda</taxon>
        <taxon>Chelicerata</taxon>
        <taxon>Arachnida</taxon>
        <taxon>Acari</taxon>
        <taxon>Parasitiformes</taxon>
        <taxon>Ixodida</taxon>
        <taxon>Ixodoidea</taxon>
        <taxon>Ixodidae</taxon>
        <taxon>Rhipicephalinae</taxon>
        <taxon>Rhipicephalus</taxon>
        <taxon>Rhipicephalus</taxon>
    </lineage>
</organism>
<dbReference type="NCBIfam" id="TIGR00259">
    <property type="entry name" value="thylakoid_BtpA"/>
    <property type="match status" value="1"/>
</dbReference>
<protein>
    <submittedName>
        <fullName evidence="2">Uncharacterized protein</fullName>
    </submittedName>
</protein>
<reference evidence="2" key="1">
    <citation type="journal article" date="2016" name="Ticks Tick Borne Dis.">
        <title>De novo assembly and annotation of the salivary gland transcriptome of Rhipicephalus appendiculatus male and female ticks during blood feeding.</title>
        <authorList>
            <person name="de Castro M.H."/>
            <person name="de Klerk D."/>
            <person name="Pienaar R."/>
            <person name="Latif A.A."/>
            <person name="Rees D.J."/>
            <person name="Mans B.J."/>
        </authorList>
    </citation>
    <scope>NUCLEOTIDE SEQUENCE</scope>
    <source>
        <tissue evidence="2">Salivary glands</tissue>
    </source>
</reference>
<dbReference type="EMBL" id="GEDV01007525">
    <property type="protein sequence ID" value="JAP81032.1"/>
    <property type="molecule type" value="Transcribed_RNA"/>
</dbReference>
<accession>A0A131YR69</accession>
<dbReference type="InterPro" id="IPR005137">
    <property type="entry name" value="BtpA"/>
</dbReference>
<dbReference type="AlphaFoldDB" id="A0A131YR69"/>
<dbReference type="InterPro" id="IPR011060">
    <property type="entry name" value="RibuloseP-bd_barrel"/>
</dbReference>
<dbReference type="PANTHER" id="PTHR21381">
    <property type="entry name" value="ZGC:162297"/>
    <property type="match status" value="1"/>
</dbReference>
<comment type="similarity">
    <text evidence="1">Belongs to the BtpA family.</text>
</comment>
<evidence type="ECO:0000256" key="1">
    <source>
        <dbReference type="ARBA" id="ARBA00006007"/>
    </source>
</evidence>
<evidence type="ECO:0000313" key="2">
    <source>
        <dbReference type="EMBL" id="JAP81032.1"/>
    </source>
</evidence>
<name>A0A131YR69_RHIAP</name>
<proteinExistence type="inferred from homology"/>